<accession>A0A942T7W9</accession>
<keyword evidence="3" id="KW-1185">Reference proteome</keyword>
<organism evidence="1">
    <name type="scientific">Neobacillus citreus</name>
    <dbReference type="NCBI Taxonomy" id="2833578"/>
    <lineage>
        <taxon>Bacteria</taxon>
        <taxon>Bacillati</taxon>
        <taxon>Bacillota</taxon>
        <taxon>Bacilli</taxon>
        <taxon>Bacillales</taxon>
        <taxon>Bacillaceae</taxon>
        <taxon>Neobacillus</taxon>
    </lineage>
</organism>
<dbReference type="AlphaFoldDB" id="A0A942T7W9"/>
<sequence>MGQYLQMGICNRIVIEKESMNKLNISIEKVIESINKEMEISLFEQSETENQFIFTIRDAIVTEQLLEFLRFQYSLYDQEEPYKQCFESVLKMVSESSTLQEIEEIAKDKSFACFQKSVIDDEIMVNEWYWLRIEYSIWVMFVEGKIYMEAYSNFLRYLEHQVRVSSNKWSIAGVFRSFIQ</sequence>
<proteinExistence type="predicted"/>
<dbReference type="RefSeq" id="WP_213147740.1">
    <property type="nucleotide sequence ID" value="NZ_JAGYPE020000007.1"/>
</dbReference>
<name>A0A942T7W9_9BACI</name>
<dbReference type="EMBL" id="JAGYPE020000007">
    <property type="protein sequence ID" value="MCH6265075.1"/>
    <property type="molecule type" value="Genomic_DNA"/>
</dbReference>
<comment type="caution">
    <text evidence="1">The sequence shown here is derived from an EMBL/GenBank/DDBJ whole genome shotgun (WGS) entry which is preliminary data.</text>
</comment>
<evidence type="ECO:0000313" key="1">
    <source>
        <dbReference type="EMBL" id="MBS4187932.1"/>
    </source>
</evidence>
<dbReference type="Proteomes" id="UP000677265">
    <property type="component" value="Unassembled WGS sequence"/>
</dbReference>
<protein>
    <submittedName>
        <fullName evidence="1">Uncharacterized protein</fullName>
    </submittedName>
</protein>
<evidence type="ECO:0000313" key="2">
    <source>
        <dbReference type="EMBL" id="MCH6265075.1"/>
    </source>
</evidence>
<gene>
    <name evidence="2" type="ORF">KHB02_005995</name>
    <name evidence="1" type="ORF">KHB02_41875</name>
</gene>
<dbReference type="EMBL" id="JAGYPE010000009">
    <property type="protein sequence ID" value="MBS4187932.1"/>
    <property type="molecule type" value="Genomic_DNA"/>
</dbReference>
<reference evidence="1" key="1">
    <citation type="submission" date="2021-05" db="EMBL/GenBank/DDBJ databases">
        <title>Novel Bacillus species.</title>
        <authorList>
            <person name="Liu G."/>
        </authorList>
    </citation>
    <scope>NUCLEOTIDE SEQUENCE</scope>
    <source>
        <strain evidence="1 3">FJAT-50051</strain>
    </source>
</reference>
<evidence type="ECO:0000313" key="3">
    <source>
        <dbReference type="Proteomes" id="UP000677265"/>
    </source>
</evidence>